<dbReference type="PANTHER" id="PTHR31871:SF47">
    <property type="entry name" value="ANGIOTENSIN-CONVERTING ENZYME 2"/>
    <property type="match status" value="1"/>
</dbReference>
<evidence type="ECO:0000256" key="1">
    <source>
        <dbReference type="SAM" id="MobiDB-lite"/>
    </source>
</evidence>
<dbReference type="Proteomes" id="UP000593568">
    <property type="component" value="Unassembled WGS sequence"/>
</dbReference>
<protein>
    <submittedName>
        <fullName evidence="2">Uncharacterized protein</fullName>
    </submittedName>
</protein>
<organism evidence="2 3">
    <name type="scientific">Gossypium trilobum</name>
    <dbReference type="NCBI Taxonomy" id="34281"/>
    <lineage>
        <taxon>Eukaryota</taxon>
        <taxon>Viridiplantae</taxon>
        <taxon>Streptophyta</taxon>
        <taxon>Embryophyta</taxon>
        <taxon>Tracheophyta</taxon>
        <taxon>Spermatophyta</taxon>
        <taxon>Magnoliopsida</taxon>
        <taxon>eudicotyledons</taxon>
        <taxon>Gunneridae</taxon>
        <taxon>Pentapetalae</taxon>
        <taxon>rosids</taxon>
        <taxon>malvids</taxon>
        <taxon>Malvales</taxon>
        <taxon>Malvaceae</taxon>
        <taxon>Malvoideae</taxon>
        <taxon>Gossypium</taxon>
    </lineage>
</organism>
<keyword evidence="3" id="KW-1185">Reference proteome</keyword>
<name>A0A7J9E902_9ROSI</name>
<dbReference type="Pfam" id="PF09713">
    <property type="entry name" value="A_thal_3526"/>
    <property type="match status" value="1"/>
</dbReference>
<dbReference type="InterPro" id="IPR006476">
    <property type="entry name" value="CHP01589_pln"/>
</dbReference>
<comment type="caution">
    <text evidence="2">The sequence shown here is derived from an EMBL/GenBank/DDBJ whole genome shotgun (WGS) entry which is preliminary data.</text>
</comment>
<feature type="region of interest" description="Disordered" evidence="1">
    <location>
        <begin position="77"/>
        <end position="127"/>
    </location>
</feature>
<proteinExistence type="predicted"/>
<feature type="non-terminal residue" evidence="2">
    <location>
        <position position="1"/>
    </location>
</feature>
<evidence type="ECO:0000313" key="2">
    <source>
        <dbReference type="EMBL" id="MBA0769401.1"/>
    </source>
</evidence>
<feature type="compositionally biased region" description="Basic and acidic residues" evidence="1">
    <location>
        <begin position="85"/>
        <end position="100"/>
    </location>
</feature>
<sequence>FSLKPNPRPLLSNPDFDLPTPAPIPIKAKQTGIDAIRKACYKCTGGERAQCARKLLNVGKVAATWGRWAVAAALRKGKKTAARSTQDKKPSTQASHEPKTEPQNSQTADGPLADSGSLSTSSNDGKKVSRQDIELVQNLIERCLQLYMNRDEVVKTLLTRARIDPGFTTLVWQKLEEENADFFRAYYIRLKLKKQILLFNHLLEHQYHMMKYPVPPKVPLALIQNGIHPMPGSCLLDCFQHSKFQFFSQLEEEKQLAVNNLPMGYPVLQQPQFPAAGQPHMDSMGISSCHVVNGVPAPSNFQPMRMNSGNDMVMDSNASDVMPAVPPTTAMSSMSEMPLSCTSVASSGSFPFSASDMSGMGVDTSALDSAFTTDVASSVGLQLGQDNEAGNSRDSFRPLDQIQWNFSLTDLTADLSNLGDLGALGNYPGSPFLPSDSEILLDSSDQENIVEEFFVDSVPEQPCSPSDEDKS</sequence>
<dbReference type="AlphaFoldDB" id="A0A7J9E902"/>
<gene>
    <name evidence="2" type="ORF">Gotri_018138</name>
</gene>
<evidence type="ECO:0000313" key="3">
    <source>
        <dbReference type="Proteomes" id="UP000593568"/>
    </source>
</evidence>
<accession>A0A7J9E902</accession>
<dbReference type="NCBIfam" id="TIGR01589">
    <property type="entry name" value="A_thal_3526"/>
    <property type="match status" value="1"/>
</dbReference>
<feature type="region of interest" description="Disordered" evidence="1">
    <location>
        <begin position="1"/>
        <end position="22"/>
    </location>
</feature>
<reference evidence="2 3" key="1">
    <citation type="journal article" date="2019" name="Genome Biol. Evol.">
        <title>Insights into the evolution of the New World diploid cottons (Gossypium, subgenus Houzingenia) based on genome sequencing.</title>
        <authorList>
            <person name="Grover C.E."/>
            <person name="Arick M.A. 2nd"/>
            <person name="Thrash A."/>
            <person name="Conover J.L."/>
            <person name="Sanders W.S."/>
            <person name="Peterson D.G."/>
            <person name="Frelichowski J.E."/>
            <person name="Scheffler J.A."/>
            <person name="Scheffler B.E."/>
            <person name="Wendel J.F."/>
        </authorList>
    </citation>
    <scope>NUCLEOTIDE SEQUENCE [LARGE SCALE GENOMIC DNA]</scope>
    <source>
        <strain evidence="2">8</strain>
        <tissue evidence="2">Leaf</tissue>
    </source>
</reference>
<dbReference type="EMBL" id="JABEZW010000007">
    <property type="protein sequence ID" value="MBA0769401.1"/>
    <property type="molecule type" value="Genomic_DNA"/>
</dbReference>
<dbReference type="PANTHER" id="PTHR31871">
    <property type="entry name" value="OS02G0137100 PROTEIN"/>
    <property type="match status" value="1"/>
</dbReference>